<dbReference type="EMBL" id="DRIG01000103">
    <property type="protein sequence ID" value="HEC79486.1"/>
    <property type="molecule type" value="Genomic_DNA"/>
</dbReference>
<dbReference type="SUPFAM" id="SSF48452">
    <property type="entry name" value="TPR-like"/>
    <property type="match status" value="1"/>
</dbReference>
<proteinExistence type="predicted"/>
<gene>
    <name evidence="2" type="primary">ybgF</name>
    <name evidence="2" type="ORF">ENI34_10175</name>
</gene>
<dbReference type="Pfam" id="PF13174">
    <property type="entry name" value="TPR_6"/>
    <property type="match status" value="3"/>
</dbReference>
<evidence type="ECO:0000256" key="1">
    <source>
        <dbReference type="PROSITE-ProRule" id="PRU00339"/>
    </source>
</evidence>
<dbReference type="AlphaFoldDB" id="A0A9C9EPG7"/>
<dbReference type="Proteomes" id="UP000885826">
    <property type="component" value="Unassembled WGS sequence"/>
</dbReference>
<keyword evidence="1" id="KW-0802">TPR repeat</keyword>
<dbReference type="InterPro" id="IPR014162">
    <property type="entry name" value="CpoB_C"/>
</dbReference>
<dbReference type="Gene3D" id="1.25.40.10">
    <property type="entry name" value="Tetratricopeptide repeat domain"/>
    <property type="match status" value="1"/>
</dbReference>
<feature type="repeat" description="TPR" evidence="1">
    <location>
        <begin position="140"/>
        <end position="173"/>
    </location>
</feature>
<evidence type="ECO:0000313" key="2">
    <source>
        <dbReference type="EMBL" id="HEC79486.1"/>
    </source>
</evidence>
<dbReference type="InterPro" id="IPR019734">
    <property type="entry name" value="TPR_rpt"/>
</dbReference>
<evidence type="ECO:0000313" key="3">
    <source>
        <dbReference type="Proteomes" id="UP000885826"/>
    </source>
</evidence>
<protein>
    <submittedName>
        <fullName evidence="2">Tol-pal system protein YbgF</fullName>
    </submittedName>
</protein>
<comment type="caution">
    <text evidence="2">The sequence shown here is derived from an EMBL/GenBank/DDBJ whole genome shotgun (WGS) entry which is preliminary data.</text>
</comment>
<reference evidence="2" key="1">
    <citation type="journal article" date="2020" name="mSystems">
        <title>Genome- and Community-Level Interaction Insights into Carbon Utilization and Element Cycling Functions of Hydrothermarchaeota in Hydrothermal Sediment.</title>
        <authorList>
            <person name="Zhou Z."/>
            <person name="Liu Y."/>
            <person name="Xu W."/>
            <person name="Pan J."/>
            <person name="Luo Z.H."/>
            <person name="Li M."/>
        </authorList>
    </citation>
    <scope>NUCLEOTIDE SEQUENCE</scope>
    <source>
        <strain evidence="2">HyVt-388</strain>
    </source>
</reference>
<dbReference type="InterPro" id="IPR011990">
    <property type="entry name" value="TPR-like_helical_dom_sf"/>
</dbReference>
<dbReference type="SMART" id="SM00028">
    <property type="entry name" value="TPR"/>
    <property type="match status" value="3"/>
</dbReference>
<organism evidence="2 3">
    <name type="scientific">candidate division WOR-3 bacterium</name>
    <dbReference type="NCBI Taxonomy" id="2052148"/>
    <lineage>
        <taxon>Bacteria</taxon>
        <taxon>Bacteria division WOR-3</taxon>
    </lineage>
</organism>
<dbReference type="PROSITE" id="PS50005">
    <property type="entry name" value="TPR"/>
    <property type="match status" value="3"/>
</dbReference>
<dbReference type="NCBIfam" id="TIGR02795">
    <property type="entry name" value="tol_pal_ybgF"/>
    <property type="match status" value="1"/>
</dbReference>
<feature type="repeat" description="TPR" evidence="1">
    <location>
        <begin position="103"/>
        <end position="136"/>
    </location>
</feature>
<feature type="repeat" description="TPR" evidence="1">
    <location>
        <begin position="177"/>
        <end position="210"/>
    </location>
</feature>
<name>A0A9C9EPG7_UNCW3</name>
<accession>A0A9C9EPG7</accession>
<sequence length="222" mass="25588">MLLTLVVSGCFNRRRFNNFNWQLDSLKYYTSKFDSMLQEQSEELARLRIDLYTKSNELSDKIEMLNSRLSDTEAQLLRIYEKLGPRQKVPSDSEDISTISPESRMIYESAYLNYVQGNYQEAVSGFESYLKLQPDSPLSDNALYWIGESYTAMGKSQDAVNTFQKLINKYPASNKIPTALYKMAIIYESAGDRKSAEMYYNKVVKDFPNSAEATLAKDKLNR</sequence>